<name>A0A1H3SLY2_9FIRM</name>
<keyword evidence="1" id="KW-0677">Repeat</keyword>
<dbReference type="PANTHER" id="PTHR42855:SF2">
    <property type="entry name" value="DRUG RESISTANCE ABC TRANSPORTER,ATP-BINDING PROTEIN"/>
    <property type="match status" value="1"/>
</dbReference>
<feature type="domain" description="ABC transporter" evidence="6">
    <location>
        <begin position="4"/>
        <end position="259"/>
    </location>
</feature>
<organism evidence="7 8">
    <name type="scientific">Proteiniborus ethanoligenes</name>
    <dbReference type="NCBI Taxonomy" id="415015"/>
    <lineage>
        <taxon>Bacteria</taxon>
        <taxon>Bacillati</taxon>
        <taxon>Bacillota</taxon>
        <taxon>Clostridia</taxon>
        <taxon>Eubacteriales</taxon>
        <taxon>Proteiniborus</taxon>
    </lineage>
</organism>
<gene>
    <name evidence="7" type="ORF">SAMN05660462_02946</name>
</gene>
<dbReference type="PROSITE" id="PS00211">
    <property type="entry name" value="ABC_TRANSPORTER_1"/>
    <property type="match status" value="1"/>
</dbReference>
<proteinExistence type="predicted"/>
<dbReference type="InterPro" id="IPR032781">
    <property type="entry name" value="ABC_tran_Xtn"/>
</dbReference>
<dbReference type="NCBIfam" id="NF000355">
    <property type="entry name" value="ribo_prot_ABC_F"/>
    <property type="match status" value="1"/>
</dbReference>
<feature type="region of interest" description="Disordered" evidence="5">
    <location>
        <begin position="544"/>
        <end position="584"/>
    </location>
</feature>
<evidence type="ECO:0000256" key="3">
    <source>
        <dbReference type="ARBA" id="ARBA00022840"/>
    </source>
</evidence>
<dbReference type="PANTHER" id="PTHR42855">
    <property type="entry name" value="ABC TRANSPORTER ATP-BINDING SUBUNIT"/>
    <property type="match status" value="1"/>
</dbReference>
<keyword evidence="8" id="KW-1185">Reference proteome</keyword>
<dbReference type="SUPFAM" id="SSF52540">
    <property type="entry name" value="P-loop containing nucleoside triphosphate hydrolases"/>
    <property type="match status" value="2"/>
</dbReference>
<dbReference type="STRING" id="415015.SAMN05660462_02946"/>
<dbReference type="FunFam" id="3.40.50.300:FF:000309">
    <property type="entry name" value="ABC transporter ATP-binding protein"/>
    <property type="match status" value="1"/>
</dbReference>
<evidence type="ECO:0000313" key="8">
    <source>
        <dbReference type="Proteomes" id="UP000198625"/>
    </source>
</evidence>
<evidence type="ECO:0000313" key="7">
    <source>
        <dbReference type="EMBL" id="SDZ38109.1"/>
    </source>
</evidence>
<reference evidence="8" key="1">
    <citation type="submission" date="2016-10" db="EMBL/GenBank/DDBJ databases">
        <authorList>
            <person name="Varghese N."/>
            <person name="Submissions S."/>
        </authorList>
    </citation>
    <scope>NUCLEOTIDE SEQUENCE [LARGE SCALE GENOMIC DNA]</scope>
    <source>
        <strain evidence="8">DSM 21650</strain>
    </source>
</reference>
<dbReference type="InterPro" id="IPR017871">
    <property type="entry name" value="ABC_transporter-like_CS"/>
</dbReference>
<dbReference type="GO" id="GO:0005524">
    <property type="term" value="F:ATP binding"/>
    <property type="evidence" value="ECO:0007669"/>
    <property type="project" value="UniProtKB-KW"/>
</dbReference>
<evidence type="ECO:0000256" key="5">
    <source>
        <dbReference type="SAM" id="MobiDB-lite"/>
    </source>
</evidence>
<dbReference type="RefSeq" id="WP_091732965.1">
    <property type="nucleotide sequence ID" value="NZ_FNQE01000048.1"/>
</dbReference>
<keyword evidence="3" id="KW-0067">ATP-binding</keyword>
<dbReference type="CDD" id="cd03221">
    <property type="entry name" value="ABCF_EF-3"/>
    <property type="match status" value="2"/>
</dbReference>
<dbReference type="Pfam" id="PF12848">
    <property type="entry name" value="ABC_tran_Xtn"/>
    <property type="match status" value="1"/>
</dbReference>
<dbReference type="GO" id="GO:0003676">
    <property type="term" value="F:nucleic acid binding"/>
    <property type="evidence" value="ECO:0007669"/>
    <property type="project" value="UniProtKB-ARBA"/>
</dbReference>
<sequence length="646" mass="74920">MIDISLNGISKYYGGNKILENITFEIHSGDKVGLIGKNGSGKTTVFKIIAGIENSDGGILSIRKNATIGYLAQLPDYPQEYKVIDVLNTAFESQKAIKTQMYELEKKMENINECDIDKIMKIYGELQHTYEHMGGYEMEEKLSRVCKGLKLTESMLERSFMDLSGGEKTTVMLGKMLLQSPDILLLDEPSNHLDLESIEWLEEFIQEYKGSVIAISHDRYFLDNVARRIIEIESKKSRSYVGNYSFYVQYKEEMLNNQLEAYKTQQKKIKEMEDAIKRFRDWGTRADNESMFKKAANMEKRIEKMEKIHKPELNQRKIKVSFSQGERSANEVINIKGLRKSFGDKLIIDNLDLSVRYKERLCLLGKNGSGKSTLIKLLLNKQTQDAGEITIGSRVKIGYLEQEISFENEEKTVLETINQCLMVPESEGRRILSGFLFFGEDVYKKVKNLSGGEKSRLRLCIMMEQQNNLLILDEPTNHLDINSREMLEKALEIFKGTILFISHDRYFINKLAERIIEIDNKRLIEYLGDYNYYREKKSESKNLLKTESLARESNKRESKSTSTENAARKNINKTKNHDKKEEAKRKKNISLLEEEIECIGNDILQIDNQMEKLYHDYEKLSELFIEKEALTKKYDVLLVEWVKLNS</sequence>
<keyword evidence="2" id="KW-0547">Nucleotide-binding</keyword>
<dbReference type="FunFam" id="3.40.50.300:FF:000011">
    <property type="entry name" value="Putative ABC transporter ATP-binding component"/>
    <property type="match status" value="1"/>
</dbReference>
<evidence type="ECO:0000256" key="2">
    <source>
        <dbReference type="ARBA" id="ARBA00022741"/>
    </source>
</evidence>
<feature type="compositionally biased region" description="Basic and acidic residues" evidence="5">
    <location>
        <begin position="544"/>
        <end position="559"/>
    </location>
</feature>
<keyword evidence="4" id="KW-0175">Coiled coil</keyword>
<dbReference type="EMBL" id="FNQE01000048">
    <property type="protein sequence ID" value="SDZ38109.1"/>
    <property type="molecule type" value="Genomic_DNA"/>
</dbReference>
<evidence type="ECO:0000256" key="1">
    <source>
        <dbReference type="ARBA" id="ARBA00022737"/>
    </source>
</evidence>
<feature type="domain" description="ABC transporter" evidence="6">
    <location>
        <begin position="333"/>
        <end position="545"/>
    </location>
</feature>
<dbReference type="AlphaFoldDB" id="A0A1H3SLY2"/>
<dbReference type="OrthoDB" id="9801441at2"/>
<dbReference type="Pfam" id="PF00005">
    <property type="entry name" value="ABC_tran"/>
    <property type="match status" value="2"/>
</dbReference>
<accession>A0A1H3SLY2</accession>
<evidence type="ECO:0000256" key="4">
    <source>
        <dbReference type="SAM" id="Coils"/>
    </source>
</evidence>
<dbReference type="Gene3D" id="3.40.50.300">
    <property type="entry name" value="P-loop containing nucleotide triphosphate hydrolases"/>
    <property type="match status" value="2"/>
</dbReference>
<dbReference type="GO" id="GO:0016887">
    <property type="term" value="F:ATP hydrolysis activity"/>
    <property type="evidence" value="ECO:0007669"/>
    <property type="project" value="InterPro"/>
</dbReference>
<feature type="coiled-coil region" evidence="4">
    <location>
        <begin position="252"/>
        <end position="308"/>
    </location>
</feature>
<dbReference type="Proteomes" id="UP000198625">
    <property type="component" value="Unassembled WGS sequence"/>
</dbReference>
<dbReference type="SMART" id="SM00382">
    <property type="entry name" value="AAA"/>
    <property type="match status" value="2"/>
</dbReference>
<protein>
    <submittedName>
        <fullName evidence="7">ATPase components of ABC transporters with duplicated ATPase domains</fullName>
    </submittedName>
</protein>
<dbReference type="InterPro" id="IPR051309">
    <property type="entry name" value="ABCF_ATPase"/>
</dbReference>
<evidence type="ECO:0000259" key="6">
    <source>
        <dbReference type="PROSITE" id="PS50893"/>
    </source>
</evidence>
<dbReference type="InterPro" id="IPR003439">
    <property type="entry name" value="ABC_transporter-like_ATP-bd"/>
</dbReference>
<dbReference type="InterPro" id="IPR027417">
    <property type="entry name" value="P-loop_NTPase"/>
</dbReference>
<dbReference type="InterPro" id="IPR003593">
    <property type="entry name" value="AAA+_ATPase"/>
</dbReference>
<dbReference type="PROSITE" id="PS50893">
    <property type="entry name" value="ABC_TRANSPORTER_2"/>
    <property type="match status" value="2"/>
</dbReference>